<feature type="transmembrane region" description="Helical" evidence="7">
    <location>
        <begin position="379"/>
        <end position="399"/>
    </location>
</feature>
<protein>
    <submittedName>
        <fullName evidence="8">MFS transporter</fullName>
    </submittedName>
</protein>
<reference evidence="8 9" key="1">
    <citation type="submission" date="2018-09" db="EMBL/GenBank/DDBJ databases">
        <title>YIM PH21274 draft genome.</title>
        <authorList>
            <person name="Miao C."/>
        </authorList>
    </citation>
    <scope>NUCLEOTIDE SEQUENCE [LARGE SCALE GENOMIC DNA]</scope>
    <source>
        <strain evidence="8 9">YIM PH 21724</strain>
    </source>
</reference>
<evidence type="ECO:0000313" key="8">
    <source>
        <dbReference type="EMBL" id="RJO70642.1"/>
    </source>
</evidence>
<accession>A0A3A4JVQ1</accession>
<feature type="transmembrane region" description="Helical" evidence="7">
    <location>
        <begin position="21"/>
        <end position="42"/>
    </location>
</feature>
<gene>
    <name evidence="8" type="ORF">D5S18_25835</name>
</gene>
<comment type="subcellular location">
    <subcellularLocation>
        <location evidence="1">Cell membrane</location>
        <topology evidence="1">Multi-pass membrane protein</topology>
    </subcellularLocation>
</comment>
<evidence type="ECO:0000256" key="6">
    <source>
        <dbReference type="ARBA" id="ARBA00023136"/>
    </source>
</evidence>
<evidence type="ECO:0000256" key="2">
    <source>
        <dbReference type="ARBA" id="ARBA00022448"/>
    </source>
</evidence>
<evidence type="ECO:0000256" key="1">
    <source>
        <dbReference type="ARBA" id="ARBA00004651"/>
    </source>
</evidence>
<keyword evidence="9" id="KW-1185">Reference proteome</keyword>
<keyword evidence="6 7" id="KW-0472">Membrane</keyword>
<dbReference type="EMBL" id="QZFU01000036">
    <property type="protein sequence ID" value="RJO70642.1"/>
    <property type="molecule type" value="Genomic_DNA"/>
</dbReference>
<dbReference type="Proteomes" id="UP000266677">
    <property type="component" value="Unassembled WGS sequence"/>
</dbReference>
<name>A0A3A4JVQ1_9NOCA</name>
<dbReference type="CDD" id="cd06173">
    <property type="entry name" value="MFS_MefA_like"/>
    <property type="match status" value="1"/>
</dbReference>
<keyword evidence="2" id="KW-0813">Transport</keyword>
<feature type="transmembrane region" description="Helical" evidence="7">
    <location>
        <begin position="252"/>
        <end position="275"/>
    </location>
</feature>
<keyword evidence="3" id="KW-1003">Cell membrane</keyword>
<dbReference type="RefSeq" id="WP_120043699.1">
    <property type="nucleotide sequence ID" value="NZ_QZFU01000036.1"/>
</dbReference>
<feature type="transmembrane region" description="Helical" evidence="7">
    <location>
        <begin position="48"/>
        <end position="70"/>
    </location>
</feature>
<dbReference type="Pfam" id="PF05977">
    <property type="entry name" value="MFS_3"/>
    <property type="match status" value="1"/>
</dbReference>
<keyword evidence="5 7" id="KW-1133">Transmembrane helix</keyword>
<feature type="transmembrane region" description="Helical" evidence="7">
    <location>
        <begin position="173"/>
        <end position="192"/>
    </location>
</feature>
<dbReference type="PANTHER" id="PTHR23513:SF6">
    <property type="entry name" value="MAJOR FACILITATOR SUPERFAMILY ASSOCIATED DOMAIN-CONTAINING PROTEIN"/>
    <property type="match status" value="1"/>
</dbReference>
<evidence type="ECO:0000256" key="7">
    <source>
        <dbReference type="SAM" id="Phobius"/>
    </source>
</evidence>
<feature type="transmembrane region" description="Helical" evidence="7">
    <location>
        <begin position="352"/>
        <end position="373"/>
    </location>
</feature>
<evidence type="ECO:0000256" key="3">
    <source>
        <dbReference type="ARBA" id="ARBA00022475"/>
    </source>
</evidence>
<dbReference type="Gene3D" id="1.20.1250.20">
    <property type="entry name" value="MFS general substrate transporter like domains"/>
    <property type="match status" value="1"/>
</dbReference>
<dbReference type="OrthoDB" id="9815525at2"/>
<proteinExistence type="predicted"/>
<evidence type="ECO:0000256" key="4">
    <source>
        <dbReference type="ARBA" id="ARBA00022692"/>
    </source>
</evidence>
<evidence type="ECO:0000256" key="5">
    <source>
        <dbReference type="ARBA" id="ARBA00022989"/>
    </source>
</evidence>
<dbReference type="InterPro" id="IPR036259">
    <property type="entry name" value="MFS_trans_sf"/>
</dbReference>
<evidence type="ECO:0000313" key="9">
    <source>
        <dbReference type="Proteomes" id="UP000266677"/>
    </source>
</evidence>
<dbReference type="GO" id="GO:0005886">
    <property type="term" value="C:plasma membrane"/>
    <property type="evidence" value="ECO:0007669"/>
    <property type="project" value="UniProtKB-SubCell"/>
</dbReference>
<dbReference type="AlphaFoldDB" id="A0A3A4JVQ1"/>
<comment type="caution">
    <text evidence="8">The sequence shown here is derived from an EMBL/GenBank/DDBJ whole genome shotgun (WGS) entry which is preliminary data.</text>
</comment>
<organism evidence="8 9">
    <name type="scientific">Nocardia panacis</name>
    <dbReference type="NCBI Taxonomy" id="2340916"/>
    <lineage>
        <taxon>Bacteria</taxon>
        <taxon>Bacillati</taxon>
        <taxon>Actinomycetota</taxon>
        <taxon>Actinomycetes</taxon>
        <taxon>Mycobacteriales</taxon>
        <taxon>Nocardiaceae</taxon>
        <taxon>Nocardia</taxon>
    </lineage>
</organism>
<dbReference type="InterPro" id="IPR010290">
    <property type="entry name" value="TM_effector"/>
</dbReference>
<dbReference type="SUPFAM" id="SSF103473">
    <property type="entry name" value="MFS general substrate transporter"/>
    <property type="match status" value="1"/>
</dbReference>
<keyword evidence="4 7" id="KW-0812">Transmembrane</keyword>
<feature type="transmembrane region" description="Helical" evidence="7">
    <location>
        <begin position="224"/>
        <end position="246"/>
    </location>
</feature>
<dbReference type="PANTHER" id="PTHR23513">
    <property type="entry name" value="INTEGRAL MEMBRANE EFFLUX PROTEIN-RELATED"/>
    <property type="match status" value="1"/>
</dbReference>
<sequence length="409" mass="43256">MTSTEAWNRTPFRRVWAGSMVSELGTAVSTLAMPLIALRMLSADPLEVSILTALPAAAFLLCALPFGVFVDNHDHRLIMIAADIGRALVTMAIPIAWALHLLSLPLLWAVTFVSGCLTVLFTLAYQSIIPSIVPRSGLVHANARMAIPPSVSEVLGPSIGGVVVGLIGAPLAVVFNCVTFVGSGALLSSFRVRDRPARPPRRRLLGEIRAGLEFVFTHRILRRITLCLGVTNFFVSMRTALVVVFVSKDLHASAAITGATLGAGSIGGVLGAVVGGRLIARYGDLTTLWKMKSSFGWVVILVPLGFHGAGVLVVAAGLFASSFTAMVFSIAQTSFRQSVCPPELLGRMNASIRWVIWGVMPLGAATGGVLATVADTRTALVVSAVGMAGSVVFVATREFRGSSIRQRER</sequence>